<proteinExistence type="predicted"/>
<sequence>MAPSGDGRTATLERVATPADQEVAAMGREQITITVDRELLARAAAVAKTRHPDTVVEFALRDLIFRHTPEEVRRAAIERLMARSRELEFDAESEDPER</sequence>
<comment type="caution">
    <text evidence="1">The sequence shown here is derived from an EMBL/GenBank/DDBJ whole genome shotgun (WGS) entry which is preliminary data.</text>
</comment>
<gene>
    <name evidence="1" type="ORF">GCM10023205_84020</name>
</gene>
<keyword evidence="2" id="KW-1185">Reference proteome</keyword>
<reference evidence="2" key="1">
    <citation type="journal article" date="2019" name="Int. J. Syst. Evol. Microbiol.">
        <title>The Global Catalogue of Microorganisms (GCM) 10K type strain sequencing project: providing services to taxonomists for standard genome sequencing and annotation.</title>
        <authorList>
            <consortium name="The Broad Institute Genomics Platform"/>
            <consortium name="The Broad Institute Genome Sequencing Center for Infectious Disease"/>
            <person name="Wu L."/>
            <person name="Ma J."/>
        </authorList>
    </citation>
    <scope>NUCLEOTIDE SEQUENCE [LARGE SCALE GENOMIC DNA]</scope>
    <source>
        <strain evidence="2">JCM 17986</strain>
    </source>
</reference>
<accession>A0ABP9II27</accession>
<dbReference type="EMBL" id="BAABHS010000072">
    <property type="protein sequence ID" value="GAA4997699.1"/>
    <property type="molecule type" value="Genomic_DNA"/>
</dbReference>
<evidence type="ECO:0000313" key="2">
    <source>
        <dbReference type="Proteomes" id="UP001500466"/>
    </source>
</evidence>
<name>A0ABP9II27_9ACTN</name>
<evidence type="ECO:0000313" key="1">
    <source>
        <dbReference type="EMBL" id="GAA4997699.1"/>
    </source>
</evidence>
<dbReference type="Proteomes" id="UP001500466">
    <property type="component" value="Unassembled WGS sequence"/>
</dbReference>
<protein>
    <submittedName>
        <fullName evidence="1">Uncharacterized protein</fullName>
    </submittedName>
</protein>
<organism evidence="1 2">
    <name type="scientific">Yinghuangia aomiensis</name>
    <dbReference type="NCBI Taxonomy" id="676205"/>
    <lineage>
        <taxon>Bacteria</taxon>
        <taxon>Bacillati</taxon>
        <taxon>Actinomycetota</taxon>
        <taxon>Actinomycetes</taxon>
        <taxon>Kitasatosporales</taxon>
        <taxon>Streptomycetaceae</taxon>
        <taxon>Yinghuangia</taxon>
    </lineage>
</organism>